<keyword evidence="1" id="KW-0732">Signal</keyword>
<sequence length="49" mass="5194">MAAGLSGCWVWQGAGLLAAGVAGQQWCAESCWGCWDGWKASTWARGRCC</sequence>
<organism evidence="2 3">
    <name type="scientific">Rosa chinensis</name>
    <name type="common">China rose</name>
    <dbReference type="NCBI Taxonomy" id="74649"/>
    <lineage>
        <taxon>Eukaryota</taxon>
        <taxon>Viridiplantae</taxon>
        <taxon>Streptophyta</taxon>
        <taxon>Embryophyta</taxon>
        <taxon>Tracheophyta</taxon>
        <taxon>Spermatophyta</taxon>
        <taxon>Magnoliopsida</taxon>
        <taxon>eudicotyledons</taxon>
        <taxon>Gunneridae</taxon>
        <taxon>Pentapetalae</taxon>
        <taxon>rosids</taxon>
        <taxon>fabids</taxon>
        <taxon>Rosales</taxon>
        <taxon>Rosaceae</taxon>
        <taxon>Rosoideae</taxon>
        <taxon>Rosoideae incertae sedis</taxon>
        <taxon>Rosa</taxon>
    </lineage>
</organism>
<evidence type="ECO:0000313" key="3">
    <source>
        <dbReference type="Proteomes" id="UP000238479"/>
    </source>
</evidence>
<dbReference type="AlphaFoldDB" id="A0A2P6SCS0"/>
<name>A0A2P6SCS0_ROSCH</name>
<feature type="signal peptide" evidence="1">
    <location>
        <begin position="1"/>
        <end position="23"/>
    </location>
</feature>
<dbReference type="EMBL" id="PDCK01000039">
    <property type="protein sequence ID" value="PRQ56471.1"/>
    <property type="molecule type" value="Genomic_DNA"/>
</dbReference>
<reference evidence="2 3" key="1">
    <citation type="journal article" date="2018" name="Nat. Genet.">
        <title>The Rosa genome provides new insights in the design of modern roses.</title>
        <authorList>
            <person name="Bendahmane M."/>
        </authorList>
    </citation>
    <scope>NUCLEOTIDE SEQUENCE [LARGE SCALE GENOMIC DNA]</scope>
    <source>
        <strain evidence="3">cv. Old Blush</strain>
    </source>
</reference>
<evidence type="ECO:0000313" key="2">
    <source>
        <dbReference type="EMBL" id="PRQ56471.1"/>
    </source>
</evidence>
<evidence type="ECO:0000256" key="1">
    <source>
        <dbReference type="SAM" id="SignalP"/>
    </source>
</evidence>
<feature type="chain" id="PRO_5015170382" evidence="1">
    <location>
        <begin position="24"/>
        <end position="49"/>
    </location>
</feature>
<comment type="caution">
    <text evidence="2">The sequence shown here is derived from an EMBL/GenBank/DDBJ whole genome shotgun (WGS) entry which is preliminary data.</text>
</comment>
<accession>A0A2P6SCS0</accession>
<protein>
    <submittedName>
        <fullName evidence="2">Uncharacterized protein</fullName>
    </submittedName>
</protein>
<keyword evidence="3" id="KW-1185">Reference proteome</keyword>
<dbReference type="Gramene" id="PRQ56471">
    <property type="protein sequence ID" value="PRQ56471"/>
    <property type="gene ID" value="RchiOBHm_Chr1g0336781"/>
</dbReference>
<gene>
    <name evidence="2" type="ORF">RchiOBHm_Chr1g0336781</name>
</gene>
<proteinExistence type="predicted"/>
<dbReference type="Proteomes" id="UP000238479">
    <property type="component" value="Chromosome 1"/>
</dbReference>